<evidence type="ECO:0000313" key="6">
    <source>
        <dbReference type="EMBL" id="KAI5419594.1"/>
    </source>
</evidence>
<evidence type="ECO:0008006" key="8">
    <source>
        <dbReference type="Google" id="ProtNLM"/>
    </source>
</evidence>
<proteinExistence type="predicted"/>
<evidence type="ECO:0000256" key="2">
    <source>
        <dbReference type="ARBA" id="ARBA00023015"/>
    </source>
</evidence>
<accession>A0A9D4XEJ7</accession>
<reference evidence="6 7" key="1">
    <citation type="journal article" date="2022" name="Nat. Genet.">
        <title>Improved pea reference genome and pan-genome highlight genomic features and evolutionary characteristics.</title>
        <authorList>
            <person name="Yang T."/>
            <person name="Liu R."/>
            <person name="Luo Y."/>
            <person name="Hu S."/>
            <person name="Wang D."/>
            <person name="Wang C."/>
            <person name="Pandey M.K."/>
            <person name="Ge S."/>
            <person name="Xu Q."/>
            <person name="Li N."/>
            <person name="Li G."/>
            <person name="Huang Y."/>
            <person name="Saxena R.K."/>
            <person name="Ji Y."/>
            <person name="Li M."/>
            <person name="Yan X."/>
            <person name="He Y."/>
            <person name="Liu Y."/>
            <person name="Wang X."/>
            <person name="Xiang C."/>
            <person name="Varshney R.K."/>
            <person name="Ding H."/>
            <person name="Gao S."/>
            <person name="Zong X."/>
        </authorList>
    </citation>
    <scope>NUCLEOTIDE SEQUENCE [LARGE SCALE GENOMIC DNA]</scope>
    <source>
        <strain evidence="6 7">cv. Zhongwan 6</strain>
    </source>
</reference>
<keyword evidence="2" id="KW-0805">Transcription regulation</keyword>
<dbReference type="Gene3D" id="2.40.330.10">
    <property type="entry name" value="DNA-binding pseudobarrel domain"/>
    <property type="match status" value="1"/>
</dbReference>
<keyword evidence="3" id="KW-0238">DNA-binding</keyword>
<evidence type="ECO:0000256" key="5">
    <source>
        <dbReference type="ARBA" id="ARBA00023242"/>
    </source>
</evidence>
<dbReference type="EMBL" id="JAMSHJ010000004">
    <property type="protein sequence ID" value="KAI5419594.1"/>
    <property type="molecule type" value="Genomic_DNA"/>
</dbReference>
<evidence type="ECO:0000313" key="7">
    <source>
        <dbReference type="Proteomes" id="UP001058974"/>
    </source>
</evidence>
<evidence type="ECO:0000256" key="3">
    <source>
        <dbReference type="ARBA" id="ARBA00023125"/>
    </source>
</evidence>
<evidence type="ECO:0000256" key="1">
    <source>
        <dbReference type="ARBA" id="ARBA00004123"/>
    </source>
</evidence>
<comment type="subcellular location">
    <subcellularLocation>
        <location evidence="1">Nucleus</location>
    </subcellularLocation>
</comment>
<evidence type="ECO:0000256" key="4">
    <source>
        <dbReference type="ARBA" id="ARBA00023163"/>
    </source>
</evidence>
<sequence>MTMVLSQLAPQYYTKEELEKIEKIKQNLYKVEGEKVDNKTKYFSSDDCCTSYEERRVKSKILKNSVLKKHAKQIQPLPPPELPIHLKNLINVLDGRDIKYVMCKTLFNSDLSEYNNRLSMPLSQIKSDFLTEIEKATLNTKDQQDKPVGLEVIVLDPNHKEFAMSLKKWNMNTTSVYNIVQNWTLILKENKFKEKQKVNIWSFRVNNKLHILLDTYVAPEIEENGELNENNERIIEEENDEDC</sequence>
<keyword evidence="5" id="KW-0539">Nucleus</keyword>
<keyword evidence="4" id="KW-0804">Transcription</keyword>
<dbReference type="InterPro" id="IPR005508">
    <property type="entry name" value="At2g31720-like"/>
</dbReference>
<dbReference type="InterPro" id="IPR015300">
    <property type="entry name" value="DNA-bd_pseudobarrel_sf"/>
</dbReference>
<dbReference type="Gramene" id="Psat04G0367100-T1">
    <property type="protein sequence ID" value="KAI5419594.1"/>
    <property type="gene ID" value="KIW84_043671"/>
</dbReference>
<comment type="caution">
    <text evidence="6">The sequence shown here is derived from an EMBL/GenBank/DDBJ whole genome shotgun (WGS) entry which is preliminary data.</text>
</comment>
<dbReference type="AlphaFoldDB" id="A0A9D4XEJ7"/>
<dbReference type="Pfam" id="PF03754">
    <property type="entry name" value="At2g31720-like"/>
    <property type="match status" value="1"/>
</dbReference>
<gene>
    <name evidence="6" type="ORF">KIW84_043671</name>
</gene>
<dbReference type="GO" id="GO:0005634">
    <property type="term" value="C:nucleus"/>
    <property type="evidence" value="ECO:0007669"/>
    <property type="project" value="UniProtKB-SubCell"/>
</dbReference>
<dbReference type="PANTHER" id="PTHR31541">
    <property type="entry name" value="B3 DOMAIN PLANT PROTEIN-RELATED"/>
    <property type="match status" value="1"/>
</dbReference>
<name>A0A9D4XEJ7_PEA</name>
<dbReference type="GO" id="GO:0003677">
    <property type="term" value="F:DNA binding"/>
    <property type="evidence" value="ECO:0007669"/>
    <property type="project" value="UniProtKB-KW"/>
</dbReference>
<dbReference type="SUPFAM" id="SSF101936">
    <property type="entry name" value="DNA-binding pseudobarrel domain"/>
    <property type="match status" value="1"/>
</dbReference>
<protein>
    <recommendedName>
        <fullName evidence="8">B3 domain-containing protein</fullName>
    </recommendedName>
</protein>
<keyword evidence="7" id="KW-1185">Reference proteome</keyword>
<dbReference type="Proteomes" id="UP001058974">
    <property type="component" value="Chromosome 4"/>
</dbReference>
<dbReference type="PANTHER" id="PTHR31541:SF33">
    <property type="entry name" value="DUF313 DOMAIN PROTEIN"/>
    <property type="match status" value="1"/>
</dbReference>
<organism evidence="6 7">
    <name type="scientific">Pisum sativum</name>
    <name type="common">Garden pea</name>
    <name type="synonym">Lathyrus oleraceus</name>
    <dbReference type="NCBI Taxonomy" id="3888"/>
    <lineage>
        <taxon>Eukaryota</taxon>
        <taxon>Viridiplantae</taxon>
        <taxon>Streptophyta</taxon>
        <taxon>Embryophyta</taxon>
        <taxon>Tracheophyta</taxon>
        <taxon>Spermatophyta</taxon>
        <taxon>Magnoliopsida</taxon>
        <taxon>eudicotyledons</taxon>
        <taxon>Gunneridae</taxon>
        <taxon>Pentapetalae</taxon>
        <taxon>rosids</taxon>
        <taxon>fabids</taxon>
        <taxon>Fabales</taxon>
        <taxon>Fabaceae</taxon>
        <taxon>Papilionoideae</taxon>
        <taxon>50 kb inversion clade</taxon>
        <taxon>NPAAA clade</taxon>
        <taxon>Hologalegina</taxon>
        <taxon>IRL clade</taxon>
        <taxon>Fabeae</taxon>
        <taxon>Lathyrus</taxon>
    </lineage>
</organism>